<evidence type="ECO:0000313" key="2">
    <source>
        <dbReference type="EMBL" id="AVL93360.1"/>
    </source>
</evidence>
<evidence type="ECO:0000256" key="1">
    <source>
        <dbReference type="SAM" id="MobiDB-lite"/>
    </source>
</evidence>
<dbReference type="Proteomes" id="UP000241790">
    <property type="component" value="Segment"/>
</dbReference>
<name>A0A2P1EHK1_9VIRU</name>
<evidence type="ECO:0008006" key="3">
    <source>
        <dbReference type="Google" id="ProtNLM"/>
    </source>
</evidence>
<gene>
    <name evidence="2" type="ORF">za3_20</name>
</gene>
<accession>A0A2P1EHK1</accession>
<protein>
    <recommendedName>
        <fullName evidence="3">Collagen-like protein</fullName>
    </recommendedName>
</protein>
<feature type="region of interest" description="Disordered" evidence="1">
    <location>
        <begin position="47"/>
        <end position="79"/>
    </location>
</feature>
<reference evidence="2" key="1">
    <citation type="journal article" date="2019" name="ISME J.">
        <title>Exploration of the propagation of transpovirons within Mimiviridae reveals a unique example of commensalism in the viral world.</title>
        <authorList>
            <person name="Jeudy S."/>
            <person name="Bertaux L."/>
            <person name="Alempic J.-M."/>
            <person name="Lartigue A."/>
            <person name="Legendre M."/>
            <person name="Belmudes L."/>
            <person name="Santini S."/>
            <person name="Philippe N."/>
            <person name="Beucher L."/>
            <person name="Biondi E.G."/>
            <person name="Juul S."/>
            <person name="Turner D.J."/>
            <person name="Coute Y."/>
            <person name="Claverie J.-M."/>
            <person name="Abergel C."/>
        </authorList>
    </citation>
    <scope>NUCLEOTIDE SEQUENCE</scope>
    <source>
        <strain evidence="2">Z.vigne</strain>
    </source>
</reference>
<proteinExistence type="predicted"/>
<sequence length="241" mass="24525">MSVSILLQPNTYNINSKSHSLTNLPTNPTSASNTLWSNNAFNPPHLMFGSADLNSGTGSSGPKGDKGDPGTNGLKGDKGDIGVGIKGEMGPKGNTGGTVGSGTYFSGDLPTYETSGGTQASIPEVSTGTVAFTTKTLGGNCSYVSGVFTTTETAPFYVAVTYIGTSIGTLDGSLIISIFKNGGTAVYNTAVIYSGAGIQMSASLNGIIDMTPSDNIFIGFVNSGGEIQPNASGFTLNIFRI</sequence>
<organism evidence="2">
    <name type="scientific">Zamilon virus</name>
    <dbReference type="NCBI Taxonomy" id="1411887"/>
    <lineage>
        <taxon>Viruses</taxon>
        <taxon>Varidnaviria</taxon>
        <taxon>Bamfordvirae</taxon>
        <taxon>Preplasmiviricota</taxon>
        <taxon>Polisuviricotina</taxon>
        <taxon>Virophaviricetes</taxon>
        <taxon>Mividavirales</taxon>
        <taxon>Sputniviroviridae</taxon>
        <taxon>Sputnikvirus</taxon>
        <taxon>Sputnikvirus zamilonense</taxon>
        <taxon>Mimivirus-dependent virus Zamilon</taxon>
    </lineage>
</organism>
<dbReference type="EMBL" id="MG807318">
    <property type="protein sequence ID" value="AVL93360.1"/>
    <property type="molecule type" value="Genomic_DNA"/>
</dbReference>